<dbReference type="AlphaFoldDB" id="A0AAN6QLD8"/>
<reference evidence="1" key="2">
    <citation type="submission" date="2023-05" db="EMBL/GenBank/DDBJ databases">
        <authorList>
            <consortium name="Lawrence Berkeley National Laboratory"/>
            <person name="Steindorff A."/>
            <person name="Hensen N."/>
            <person name="Bonometti L."/>
            <person name="Westerberg I."/>
            <person name="Brannstrom I.O."/>
            <person name="Guillou S."/>
            <person name="Cros-Aarteil S."/>
            <person name="Calhoun S."/>
            <person name="Haridas S."/>
            <person name="Kuo A."/>
            <person name="Mondo S."/>
            <person name="Pangilinan J."/>
            <person name="Riley R."/>
            <person name="Labutti K."/>
            <person name="Andreopoulos B."/>
            <person name="Lipzen A."/>
            <person name="Chen C."/>
            <person name="Yanf M."/>
            <person name="Daum C."/>
            <person name="Ng V."/>
            <person name="Clum A."/>
            <person name="Ohm R."/>
            <person name="Martin F."/>
            <person name="Silar P."/>
            <person name="Natvig D."/>
            <person name="Lalanne C."/>
            <person name="Gautier V."/>
            <person name="Ament-Velasquez S.L."/>
            <person name="Kruys A."/>
            <person name="Hutchinson M.I."/>
            <person name="Powell A.J."/>
            <person name="Barry K."/>
            <person name="Miller A.N."/>
            <person name="Grigoriev I.V."/>
            <person name="Debuchy R."/>
            <person name="Gladieux P."/>
            <person name="Thoren M.H."/>
            <person name="Johannesson H."/>
        </authorList>
    </citation>
    <scope>NUCLEOTIDE SEQUENCE</scope>
    <source>
        <strain evidence="1">CBS 508.74</strain>
    </source>
</reference>
<evidence type="ECO:0000313" key="2">
    <source>
        <dbReference type="Proteomes" id="UP001302812"/>
    </source>
</evidence>
<reference evidence="1" key="1">
    <citation type="journal article" date="2023" name="Mol. Phylogenet. Evol.">
        <title>Genome-scale phylogeny and comparative genomics of the fungal order Sordariales.</title>
        <authorList>
            <person name="Hensen N."/>
            <person name="Bonometti L."/>
            <person name="Westerberg I."/>
            <person name="Brannstrom I.O."/>
            <person name="Guillou S."/>
            <person name="Cros-Aarteil S."/>
            <person name="Calhoun S."/>
            <person name="Haridas S."/>
            <person name="Kuo A."/>
            <person name="Mondo S."/>
            <person name="Pangilinan J."/>
            <person name="Riley R."/>
            <person name="LaButti K."/>
            <person name="Andreopoulos B."/>
            <person name="Lipzen A."/>
            <person name="Chen C."/>
            <person name="Yan M."/>
            <person name="Daum C."/>
            <person name="Ng V."/>
            <person name="Clum A."/>
            <person name="Steindorff A."/>
            <person name="Ohm R.A."/>
            <person name="Martin F."/>
            <person name="Silar P."/>
            <person name="Natvig D.O."/>
            <person name="Lalanne C."/>
            <person name="Gautier V."/>
            <person name="Ament-Velasquez S.L."/>
            <person name="Kruys A."/>
            <person name="Hutchinson M.I."/>
            <person name="Powell A.J."/>
            <person name="Barry K."/>
            <person name="Miller A.N."/>
            <person name="Grigoriev I.V."/>
            <person name="Debuchy R."/>
            <person name="Gladieux P."/>
            <person name="Hiltunen Thoren M."/>
            <person name="Johannesson H."/>
        </authorList>
    </citation>
    <scope>NUCLEOTIDE SEQUENCE</scope>
    <source>
        <strain evidence="1">CBS 508.74</strain>
    </source>
</reference>
<accession>A0AAN6QLD8</accession>
<protein>
    <submittedName>
        <fullName evidence="1">Uncharacterized protein</fullName>
    </submittedName>
</protein>
<comment type="caution">
    <text evidence="1">The sequence shown here is derived from an EMBL/GenBank/DDBJ whole genome shotgun (WGS) entry which is preliminary data.</text>
</comment>
<organism evidence="1 2">
    <name type="scientific">Canariomyces notabilis</name>
    <dbReference type="NCBI Taxonomy" id="2074819"/>
    <lineage>
        <taxon>Eukaryota</taxon>
        <taxon>Fungi</taxon>
        <taxon>Dikarya</taxon>
        <taxon>Ascomycota</taxon>
        <taxon>Pezizomycotina</taxon>
        <taxon>Sordariomycetes</taxon>
        <taxon>Sordariomycetidae</taxon>
        <taxon>Sordariales</taxon>
        <taxon>Chaetomiaceae</taxon>
        <taxon>Canariomyces</taxon>
    </lineage>
</organism>
<dbReference type="RefSeq" id="XP_064666681.1">
    <property type="nucleotide sequence ID" value="XM_064809364.1"/>
</dbReference>
<gene>
    <name evidence="1" type="ORF">N656DRAFT_357687</name>
</gene>
<name>A0AAN6QLD8_9PEZI</name>
<proteinExistence type="predicted"/>
<sequence length="146" mass="16031">MPSIASFFWIRGAVRPQTSDGDSKKTKVKRRRILFMDKTGFRDFLRRYTSFHSNAKGARRSGAALADVPDLPSLPIYQTFTSIDHSINHVVSTGGERAQMNHATSLASASSAAEKPAVNDRAVELAEVYRSILPDFGEVGSCRLVS</sequence>
<keyword evidence="2" id="KW-1185">Reference proteome</keyword>
<evidence type="ECO:0000313" key="1">
    <source>
        <dbReference type="EMBL" id="KAK4109111.1"/>
    </source>
</evidence>
<dbReference type="GeneID" id="89933488"/>
<dbReference type="Proteomes" id="UP001302812">
    <property type="component" value="Unassembled WGS sequence"/>
</dbReference>
<dbReference type="EMBL" id="MU853358">
    <property type="protein sequence ID" value="KAK4109111.1"/>
    <property type="molecule type" value="Genomic_DNA"/>
</dbReference>